<feature type="domain" description="ABC3 transporter permease C-terminal" evidence="7">
    <location>
        <begin position="676"/>
        <end position="785"/>
    </location>
</feature>
<feature type="domain" description="ABC3 transporter permease C-terminal" evidence="7">
    <location>
        <begin position="288"/>
        <end position="402"/>
    </location>
</feature>
<keyword evidence="2" id="KW-1003">Cell membrane</keyword>
<keyword evidence="5 6" id="KW-0472">Membrane</keyword>
<dbReference type="GO" id="GO:0051301">
    <property type="term" value="P:cell division"/>
    <property type="evidence" value="ECO:0007669"/>
    <property type="project" value="UniProtKB-KW"/>
</dbReference>
<feature type="transmembrane region" description="Helical" evidence="6">
    <location>
        <begin position="333"/>
        <end position="356"/>
    </location>
</feature>
<comment type="caution">
    <text evidence="9">The sequence shown here is derived from an EMBL/GenBank/DDBJ whole genome shotgun (WGS) entry which is preliminary data.</text>
</comment>
<feature type="domain" description="MacB-like periplasmic core" evidence="8">
    <location>
        <begin position="434"/>
        <end position="631"/>
    </location>
</feature>
<name>A0A2A4GC47_9FLAO</name>
<evidence type="ECO:0000259" key="7">
    <source>
        <dbReference type="Pfam" id="PF02687"/>
    </source>
</evidence>
<dbReference type="Pfam" id="PF02687">
    <property type="entry name" value="FtsX"/>
    <property type="match status" value="2"/>
</dbReference>
<keyword evidence="9" id="KW-0132">Cell division</keyword>
<dbReference type="PANTHER" id="PTHR30572:SF18">
    <property type="entry name" value="ABC-TYPE MACROLIDE FAMILY EXPORT SYSTEM PERMEASE COMPONENT 2"/>
    <property type="match status" value="1"/>
</dbReference>
<accession>A0A2A4GC47</accession>
<dbReference type="EMBL" id="NBWU01000001">
    <property type="protein sequence ID" value="PCE66177.1"/>
    <property type="molecule type" value="Genomic_DNA"/>
</dbReference>
<dbReference type="Proteomes" id="UP000219559">
    <property type="component" value="Unassembled WGS sequence"/>
</dbReference>
<comment type="subcellular location">
    <subcellularLocation>
        <location evidence="1">Cell membrane</location>
        <topology evidence="1">Multi-pass membrane protein</topology>
    </subcellularLocation>
</comment>
<feature type="transmembrane region" description="Helical" evidence="6">
    <location>
        <begin position="725"/>
        <end position="744"/>
    </location>
</feature>
<evidence type="ECO:0000256" key="5">
    <source>
        <dbReference type="ARBA" id="ARBA00023136"/>
    </source>
</evidence>
<feature type="domain" description="MacB-like periplasmic core" evidence="8">
    <location>
        <begin position="20"/>
        <end position="236"/>
    </location>
</feature>
<dbReference type="GO" id="GO:0005886">
    <property type="term" value="C:plasma membrane"/>
    <property type="evidence" value="ECO:0007669"/>
    <property type="project" value="UniProtKB-SubCell"/>
</dbReference>
<feature type="transmembrane region" description="Helical" evidence="6">
    <location>
        <begin position="421"/>
        <end position="445"/>
    </location>
</feature>
<protein>
    <submittedName>
        <fullName evidence="9">Cell division protein FtsX</fullName>
    </submittedName>
</protein>
<feature type="transmembrane region" description="Helical" evidence="6">
    <location>
        <begin position="21"/>
        <end position="41"/>
    </location>
</feature>
<feature type="transmembrane region" description="Helical" evidence="6">
    <location>
        <begin position="376"/>
        <end position="400"/>
    </location>
</feature>
<evidence type="ECO:0000256" key="4">
    <source>
        <dbReference type="ARBA" id="ARBA00022989"/>
    </source>
</evidence>
<evidence type="ECO:0000259" key="8">
    <source>
        <dbReference type="Pfam" id="PF12704"/>
    </source>
</evidence>
<organism evidence="9 10">
    <name type="scientific">Sediminicola luteus</name>
    <dbReference type="NCBI Taxonomy" id="319238"/>
    <lineage>
        <taxon>Bacteria</taxon>
        <taxon>Pseudomonadati</taxon>
        <taxon>Bacteroidota</taxon>
        <taxon>Flavobacteriia</taxon>
        <taxon>Flavobacteriales</taxon>
        <taxon>Flavobacteriaceae</taxon>
        <taxon>Sediminicola</taxon>
    </lineage>
</organism>
<evidence type="ECO:0000256" key="1">
    <source>
        <dbReference type="ARBA" id="ARBA00004651"/>
    </source>
</evidence>
<evidence type="ECO:0000313" key="9">
    <source>
        <dbReference type="EMBL" id="PCE66177.1"/>
    </source>
</evidence>
<dbReference type="RefSeq" id="WP_097441699.1">
    <property type="nucleotide sequence ID" value="NZ_NBWU01000001.1"/>
</dbReference>
<dbReference type="Pfam" id="PF12704">
    <property type="entry name" value="MacB_PCD"/>
    <property type="match status" value="2"/>
</dbReference>
<dbReference type="InterPro" id="IPR003838">
    <property type="entry name" value="ABC3_permease_C"/>
</dbReference>
<dbReference type="GO" id="GO:0022857">
    <property type="term" value="F:transmembrane transporter activity"/>
    <property type="evidence" value="ECO:0007669"/>
    <property type="project" value="TreeGrafter"/>
</dbReference>
<feature type="transmembrane region" description="Helical" evidence="6">
    <location>
        <begin position="675"/>
        <end position="697"/>
    </location>
</feature>
<dbReference type="InterPro" id="IPR025857">
    <property type="entry name" value="MacB_PCD"/>
</dbReference>
<gene>
    <name evidence="9" type="ORF">B7P33_02450</name>
</gene>
<dbReference type="AlphaFoldDB" id="A0A2A4GC47"/>
<dbReference type="InterPro" id="IPR050250">
    <property type="entry name" value="Macrolide_Exporter_MacB"/>
</dbReference>
<feature type="transmembrane region" description="Helical" evidence="6">
    <location>
        <begin position="756"/>
        <end position="777"/>
    </location>
</feature>
<dbReference type="PANTHER" id="PTHR30572">
    <property type="entry name" value="MEMBRANE COMPONENT OF TRANSPORTER-RELATED"/>
    <property type="match status" value="1"/>
</dbReference>
<evidence type="ECO:0000256" key="3">
    <source>
        <dbReference type="ARBA" id="ARBA00022692"/>
    </source>
</evidence>
<evidence type="ECO:0000256" key="6">
    <source>
        <dbReference type="SAM" id="Phobius"/>
    </source>
</evidence>
<reference evidence="9 10" key="1">
    <citation type="submission" date="2017-04" db="EMBL/GenBank/DDBJ databases">
        <title>A new member of the family Flavobacteriaceae isolated from ascidians.</title>
        <authorList>
            <person name="Chen L."/>
        </authorList>
    </citation>
    <scope>NUCLEOTIDE SEQUENCE [LARGE SCALE GENOMIC DNA]</scope>
    <source>
        <strain evidence="9 10">HQA918</strain>
    </source>
</reference>
<keyword evidence="4 6" id="KW-1133">Transmembrane helix</keyword>
<feature type="transmembrane region" description="Helical" evidence="6">
    <location>
        <begin position="286"/>
        <end position="304"/>
    </location>
</feature>
<evidence type="ECO:0000256" key="2">
    <source>
        <dbReference type="ARBA" id="ARBA00022475"/>
    </source>
</evidence>
<proteinExistence type="predicted"/>
<sequence length="796" mass="88378">MFTTHLKIAWRNLRKNALFSLINIFGLSIGLAITLLLFLFISHELSYNSMYPKKDRIHRILIQTNSEFDNQTWATAPPVMASALTKEVTNVESAARLYKHNFGKSASIRANEKNFTENMFYWVDHALLDIFDINMVKGNSFNALTRPNTVILSESAAKKYFADQDPIGQILLVDNSKRLEVTGVYQDHPKNSTLDAEIMASSNGAWFYERTSWGNVSFETYCLLKEHVSLQSTEIQMAQMLDQNVAKEGQWYSLSLQPLDKIHLYSASYHNSYASYVGDIGEVRNLGFLAILILLIACINYMNLTTAKSQKRAKEVGVSKAMGAQSKSLFSRFYIETGLVTGISVVLGVLLAMLLLPAFNALTDQNLSLQLMANGTFIGVILGVWLLTTVLSGIYPSVYLSRFLPKEVLSPSQKQDQGNILVRKGLVVLQFAASVILIVGVLVIYKQTQYIQNKELGFSPENVMAISIRGLKDGQNKNALAQEFRRIPDVKAVSFAQGYPGLDVSGYVLQKDGTENERGLNIQMNTADSEIAEVLQLKFLSGRSLPKNKSAKDTLVEVVLNKKALDYLGFTAEEAIGKNANIFYQQEARIVGIVDDFNFASLHEPIGAYAFHNNTNEGKSFVLVRLNTTNLAQTVSHLKSSFSKIAPNLDFSYSFLDQNLAQLYQREKRAAKVSIIGSVLAITVACLGLFGLAAFTVEQRRKEIGVRKVLGASVMGITHMLSKEFVKLVLVAMVLAFPLAYWIMSNWLEGFAYRINIGWIVFVISGAIALIIALLTVSVQSINAALTNPAKSIRTE</sequence>
<keyword evidence="9" id="KW-0131">Cell cycle</keyword>
<keyword evidence="3 6" id="KW-0812">Transmembrane</keyword>
<evidence type="ECO:0000313" key="10">
    <source>
        <dbReference type="Proteomes" id="UP000219559"/>
    </source>
</evidence>
<dbReference type="OrthoDB" id="8740261at2"/>
<keyword evidence="10" id="KW-1185">Reference proteome</keyword>